<dbReference type="Gene3D" id="3.40.50.300">
    <property type="entry name" value="P-loop containing nucleotide triphosphate hydrolases"/>
    <property type="match status" value="3"/>
</dbReference>
<evidence type="ECO:0000259" key="16">
    <source>
        <dbReference type="PROSITE" id="PS51192"/>
    </source>
</evidence>
<feature type="region of interest" description="Disordered" evidence="13">
    <location>
        <begin position="1210"/>
        <end position="1289"/>
    </location>
</feature>
<evidence type="ECO:0000256" key="6">
    <source>
        <dbReference type="ARBA" id="ARBA00022801"/>
    </source>
</evidence>
<dbReference type="Gene3D" id="1.10.1520.10">
    <property type="entry name" value="Ribonuclease III domain"/>
    <property type="match status" value="2"/>
</dbReference>
<keyword evidence="7" id="KW-0347">Helicase</keyword>
<dbReference type="GO" id="GO:0031047">
    <property type="term" value="P:regulatory ncRNA-mediated gene silencing"/>
    <property type="evidence" value="ECO:0007669"/>
    <property type="project" value="UniProtKB-ARBA"/>
</dbReference>
<dbReference type="Pfam" id="PF00636">
    <property type="entry name" value="Ribonuclease_3"/>
    <property type="match status" value="2"/>
</dbReference>
<dbReference type="InterPro" id="IPR000999">
    <property type="entry name" value="RNase_III_dom"/>
</dbReference>
<feature type="domain" description="Helicase ATP-binding" evidence="16">
    <location>
        <begin position="44"/>
        <end position="272"/>
    </location>
</feature>
<dbReference type="InterPro" id="IPR036389">
    <property type="entry name" value="RNase_III_sf"/>
</dbReference>
<evidence type="ECO:0000259" key="17">
    <source>
        <dbReference type="PROSITE" id="PS51194"/>
    </source>
</evidence>
<comment type="similarity">
    <text evidence="12">Belongs to the helicase family. Dicer subfamily.</text>
</comment>
<keyword evidence="8" id="KW-0067">ATP-binding</keyword>
<dbReference type="GO" id="GO:0006396">
    <property type="term" value="P:RNA processing"/>
    <property type="evidence" value="ECO:0007669"/>
    <property type="project" value="InterPro"/>
</dbReference>
<evidence type="ECO:0000259" key="14">
    <source>
        <dbReference type="PROSITE" id="PS50137"/>
    </source>
</evidence>
<dbReference type="PROSITE" id="PS51194">
    <property type="entry name" value="HELICASE_CTER"/>
    <property type="match status" value="1"/>
</dbReference>
<dbReference type="PROSITE" id="PS50137">
    <property type="entry name" value="DS_RBD"/>
    <property type="match status" value="1"/>
</dbReference>
<dbReference type="PROSITE" id="PS51327">
    <property type="entry name" value="DICER_DSRBF"/>
    <property type="match status" value="1"/>
</dbReference>
<evidence type="ECO:0000313" key="20">
    <source>
        <dbReference type="Proteomes" id="UP001055712"/>
    </source>
</evidence>
<evidence type="ECO:0000313" key="19">
    <source>
        <dbReference type="EMBL" id="KAI3438823.1"/>
    </source>
</evidence>
<dbReference type="PROSITE" id="PS00517">
    <property type="entry name" value="RNASE_3_1"/>
    <property type="match status" value="1"/>
</dbReference>
<feature type="domain" description="Helicase C-terminal" evidence="17">
    <location>
        <begin position="688"/>
        <end position="857"/>
    </location>
</feature>
<comment type="cofactor">
    <cofactor evidence="1">
        <name>Mn(2+)</name>
        <dbReference type="ChEBI" id="CHEBI:29035"/>
    </cofactor>
</comment>
<feature type="domain" description="RNase III" evidence="15">
    <location>
        <begin position="1833"/>
        <end position="2010"/>
    </location>
</feature>
<reference evidence="19" key="2">
    <citation type="submission" date="2020-11" db="EMBL/GenBank/DDBJ databases">
        <authorList>
            <person name="Cecchin M."/>
            <person name="Marcolungo L."/>
            <person name="Rossato M."/>
            <person name="Girolomoni L."/>
            <person name="Cosentino E."/>
            <person name="Cuine S."/>
            <person name="Li-Beisson Y."/>
            <person name="Delledonne M."/>
            <person name="Ballottari M."/>
        </authorList>
    </citation>
    <scope>NUCLEOTIDE SEQUENCE</scope>
    <source>
        <strain evidence="19">211/11P</strain>
        <tissue evidence="19">Whole cell</tissue>
    </source>
</reference>
<dbReference type="SMART" id="SM00490">
    <property type="entry name" value="HELICc"/>
    <property type="match status" value="1"/>
</dbReference>
<evidence type="ECO:0000256" key="12">
    <source>
        <dbReference type="PROSITE-ProRule" id="PRU00657"/>
    </source>
</evidence>
<keyword evidence="10 12" id="KW-0694">RNA-binding</keyword>
<dbReference type="SUPFAM" id="SSF54768">
    <property type="entry name" value="dsRNA-binding domain-like"/>
    <property type="match status" value="1"/>
</dbReference>
<organism evidence="19 20">
    <name type="scientific">Chlorella vulgaris</name>
    <name type="common">Green alga</name>
    <dbReference type="NCBI Taxonomy" id="3077"/>
    <lineage>
        <taxon>Eukaryota</taxon>
        <taxon>Viridiplantae</taxon>
        <taxon>Chlorophyta</taxon>
        <taxon>core chlorophytes</taxon>
        <taxon>Trebouxiophyceae</taxon>
        <taxon>Chlorellales</taxon>
        <taxon>Chlorellaceae</taxon>
        <taxon>Chlorella clade</taxon>
        <taxon>Chlorella</taxon>
    </lineage>
</organism>
<dbReference type="PANTHER" id="PTHR14950">
    <property type="entry name" value="DICER-RELATED"/>
    <property type="match status" value="1"/>
</dbReference>
<feature type="domain" description="Dicer dsRNA-binding fold" evidence="18">
    <location>
        <begin position="896"/>
        <end position="987"/>
    </location>
</feature>
<dbReference type="SUPFAM" id="SSF52540">
    <property type="entry name" value="P-loop containing nucleoside triphosphate hydrolases"/>
    <property type="match status" value="1"/>
</dbReference>
<feature type="region of interest" description="Disordered" evidence="13">
    <location>
        <begin position="1307"/>
        <end position="1386"/>
    </location>
</feature>
<keyword evidence="6" id="KW-0378">Hydrolase</keyword>
<keyword evidence="11" id="KW-0464">Manganese</keyword>
<feature type="compositionally biased region" description="Basic and acidic residues" evidence="13">
    <location>
        <begin position="1359"/>
        <end position="1371"/>
    </location>
</feature>
<dbReference type="Pfam" id="PF00270">
    <property type="entry name" value="DEAD"/>
    <property type="match status" value="1"/>
</dbReference>
<dbReference type="InterPro" id="IPR014720">
    <property type="entry name" value="dsRBD_dom"/>
</dbReference>
<dbReference type="GO" id="GO:0004525">
    <property type="term" value="F:ribonuclease III activity"/>
    <property type="evidence" value="ECO:0007669"/>
    <property type="project" value="InterPro"/>
</dbReference>
<feature type="region of interest" description="Disordered" evidence="13">
    <location>
        <begin position="1527"/>
        <end position="1563"/>
    </location>
</feature>
<evidence type="ECO:0000256" key="4">
    <source>
        <dbReference type="ARBA" id="ARBA00022737"/>
    </source>
</evidence>
<keyword evidence="3" id="KW-0479">Metal-binding</keyword>
<evidence type="ECO:0000256" key="10">
    <source>
        <dbReference type="ARBA" id="ARBA00022884"/>
    </source>
</evidence>
<dbReference type="Proteomes" id="UP001055712">
    <property type="component" value="Unassembled WGS sequence"/>
</dbReference>
<feature type="region of interest" description="Disordered" evidence="13">
    <location>
        <begin position="1409"/>
        <end position="1430"/>
    </location>
</feature>
<dbReference type="SMART" id="SM00487">
    <property type="entry name" value="DEXDc"/>
    <property type="match status" value="1"/>
</dbReference>
<keyword evidence="4" id="KW-0677">Repeat</keyword>
<proteinExistence type="inferred from homology"/>
<dbReference type="EMBL" id="SIDB01000001">
    <property type="protein sequence ID" value="KAI3438823.1"/>
    <property type="molecule type" value="Genomic_DNA"/>
</dbReference>
<evidence type="ECO:0000256" key="5">
    <source>
        <dbReference type="ARBA" id="ARBA00022741"/>
    </source>
</evidence>
<evidence type="ECO:0000259" key="15">
    <source>
        <dbReference type="PROSITE" id="PS50142"/>
    </source>
</evidence>
<name>A0A9D4TZS4_CHLVU</name>
<evidence type="ECO:0000256" key="7">
    <source>
        <dbReference type="ARBA" id="ARBA00022806"/>
    </source>
</evidence>
<dbReference type="CDD" id="cd18034">
    <property type="entry name" value="DEXHc_dicer"/>
    <property type="match status" value="1"/>
</dbReference>
<evidence type="ECO:0000256" key="1">
    <source>
        <dbReference type="ARBA" id="ARBA00001936"/>
    </source>
</evidence>
<comment type="caution">
    <text evidence="19">The sequence shown here is derived from an EMBL/GenBank/DDBJ whole genome shotgun (WGS) entry which is preliminary data.</text>
</comment>
<dbReference type="OrthoDB" id="6513042at2759"/>
<dbReference type="GO" id="GO:0004386">
    <property type="term" value="F:helicase activity"/>
    <property type="evidence" value="ECO:0007669"/>
    <property type="project" value="UniProtKB-KW"/>
</dbReference>
<keyword evidence="20" id="KW-1185">Reference proteome</keyword>
<accession>A0A9D4TZS4</accession>
<dbReference type="Pfam" id="PF00271">
    <property type="entry name" value="Helicase_C"/>
    <property type="match status" value="1"/>
</dbReference>
<evidence type="ECO:0000259" key="18">
    <source>
        <dbReference type="PROSITE" id="PS51327"/>
    </source>
</evidence>
<evidence type="ECO:0008006" key="21">
    <source>
        <dbReference type="Google" id="ProtNLM"/>
    </source>
</evidence>
<dbReference type="InterPro" id="IPR014001">
    <property type="entry name" value="Helicase_ATP-bd"/>
</dbReference>
<feature type="domain" description="DRBM" evidence="14">
    <location>
        <begin position="2036"/>
        <end position="2105"/>
    </location>
</feature>
<evidence type="ECO:0000256" key="8">
    <source>
        <dbReference type="ARBA" id="ARBA00022840"/>
    </source>
</evidence>
<dbReference type="Pfam" id="PF03368">
    <property type="entry name" value="Dicer_dimer"/>
    <property type="match status" value="1"/>
</dbReference>
<gene>
    <name evidence="19" type="ORF">D9Q98_001240</name>
</gene>
<evidence type="ECO:0000256" key="9">
    <source>
        <dbReference type="ARBA" id="ARBA00022842"/>
    </source>
</evidence>
<feature type="region of interest" description="Disordered" evidence="13">
    <location>
        <begin position="2117"/>
        <end position="2140"/>
    </location>
</feature>
<evidence type="ECO:0000256" key="2">
    <source>
        <dbReference type="ARBA" id="ARBA00001946"/>
    </source>
</evidence>
<dbReference type="InterPro" id="IPR001650">
    <property type="entry name" value="Helicase_C-like"/>
</dbReference>
<keyword evidence="5" id="KW-0547">Nucleotide-binding</keyword>
<dbReference type="InterPro" id="IPR011545">
    <property type="entry name" value="DEAD/DEAH_box_helicase_dom"/>
</dbReference>
<dbReference type="SUPFAM" id="SSF69065">
    <property type="entry name" value="RNase III domain-like"/>
    <property type="match status" value="2"/>
</dbReference>
<dbReference type="PROSITE" id="PS51192">
    <property type="entry name" value="HELICASE_ATP_BIND_1"/>
    <property type="match status" value="1"/>
</dbReference>
<keyword evidence="9" id="KW-0460">Magnesium</keyword>
<feature type="compositionally biased region" description="Polar residues" evidence="13">
    <location>
        <begin position="1257"/>
        <end position="1269"/>
    </location>
</feature>
<comment type="cofactor">
    <cofactor evidence="2">
        <name>Mg(2+)</name>
        <dbReference type="ChEBI" id="CHEBI:18420"/>
    </cofactor>
</comment>
<dbReference type="PROSITE" id="PS50142">
    <property type="entry name" value="RNASE_3_2"/>
    <property type="match status" value="2"/>
</dbReference>
<dbReference type="InterPro" id="IPR005034">
    <property type="entry name" value="Dicer_dimerisation"/>
</dbReference>
<dbReference type="PANTHER" id="PTHR14950:SF37">
    <property type="entry name" value="ENDORIBONUCLEASE DICER"/>
    <property type="match status" value="1"/>
</dbReference>
<evidence type="ECO:0000256" key="3">
    <source>
        <dbReference type="ARBA" id="ARBA00022723"/>
    </source>
</evidence>
<dbReference type="InterPro" id="IPR038248">
    <property type="entry name" value="Dicer_dimer_sf"/>
</dbReference>
<reference evidence="19" key="1">
    <citation type="journal article" date="2019" name="Plant J.">
        <title>Chlorella vulgaris genome assembly and annotation reveals the molecular basis for metabolic acclimation to high light conditions.</title>
        <authorList>
            <person name="Cecchin M."/>
            <person name="Marcolungo L."/>
            <person name="Rossato M."/>
            <person name="Girolomoni L."/>
            <person name="Cosentino E."/>
            <person name="Cuine S."/>
            <person name="Li-Beisson Y."/>
            <person name="Delledonne M."/>
            <person name="Ballottari M."/>
        </authorList>
    </citation>
    <scope>NUCLEOTIDE SEQUENCE</scope>
    <source>
        <strain evidence="19">211/11P</strain>
    </source>
</reference>
<dbReference type="Gene3D" id="3.30.160.380">
    <property type="entry name" value="Dicer dimerisation domain"/>
    <property type="match status" value="1"/>
</dbReference>
<dbReference type="SMART" id="SM00535">
    <property type="entry name" value="RIBOc"/>
    <property type="match status" value="2"/>
</dbReference>
<feature type="region of interest" description="Disordered" evidence="13">
    <location>
        <begin position="538"/>
        <end position="576"/>
    </location>
</feature>
<evidence type="ECO:0000256" key="13">
    <source>
        <dbReference type="SAM" id="MobiDB-lite"/>
    </source>
</evidence>
<feature type="domain" description="RNase III" evidence="15">
    <location>
        <begin position="1665"/>
        <end position="1796"/>
    </location>
</feature>
<dbReference type="CDD" id="cd00593">
    <property type="entry name" value="RIBOc"/>
    <property type="match status" value="2"/>
</dbReference>
<dbReference type="InterPro" id="IPR027417">
    <property type="entry name" value="P-loop_NTPase"/>
</dbReference>
<protein>
    <recommendedName>
        <fullName evidence="21">Dicer-like protein 1</fullName>
    </recommendedName>
</protein>
<evidence type="ECO:0000256" key="11">
    <source>
        <dbReference type="ARBA" id="ARBA00023211"/>
    </source>
</evidence>
<dbReference type="GO" id="GO:0003723">
    <property type="term" value="F:RNA binding"/>
    <property type="evidence" value="ECO:0007669"/>
    <property type="project" value="UniProtKB-UniRule"/>
</dbReference>
<dbReference type="GO" id="GO:0046872">
    <property type="term" value="F:metal ion binding"/>
    <property type="evidence" value="ECO:0007669"/>
    <property type="project" value="UniProtKB-KW"/>
</dbReference>
<dbReference type="GO" id="GO:0005524">
    <property type="term" value="F:ATP binding"/>
    <property type="evidence" value="ECO:0007669"/>
    <property type="project" value="UniProtKB-KW"/>
</dbReference>
<sequence>MAETQGAWPAAIEAEHTRATAALDMPLLEGQAAVVQPRVYQLELLALAMKHNVIAFLDTGAGKTFVAVLLIQHCIAKERRVEAAAAANAASAAAPARPLAPACASRVAPRKVVGAGAARCAAAATVAEAAPHRVAVFLAPKVALVVQQAEVLRAHFGASRVAHFVGENGLDLFAKDRWRAAFRAHSVVVATPQILLNLLTHGIIKMCEIHLLVFDECHHCTSNHPYNRIMQTFYHSHEALLAPRPHIFGLTAVPASVSWNEAQAQVKAMRTKIGVLEANLDARVVTVINRASVEEVAPPPELRVASYRPTRWEGTPVAVAERLMGRARARLRCAEQHFELEWTRSLQRQLGCEGVAPTARRIYFDSWMPGLTVARLNSLLGKVELVLKELGPYCGALCAVEVFATLVQNPGGGGGASLASPAPGLMGRNGSRPAAKAAAAEAASAVLADGAEEGEIVDSDEAAPDAMQLSVEDAAVKEAALVEAVMQHGFEVAEVQSEQVAACHSILEVLEGFAALFGTQDVSAPCAVPAFCRHGAGAVAAPDSGSSRKQTDVLPGGAGETGRQRDSKAASSQQSVQELLHDVRRHVAHGQMLGSQPLLAMRAMLAHVTPMQLQLDVQSQLPHEQALAAARAAIDAVEAVAAAAAASMGVPVDQELVQKQLAADVAAANSSMPPFHLVSPKLAALAGQLMQYHAAAAATAVGSPGWCGIVFVTQRMSAWAVHRFLSTLPASSQAFRCSPIMGLRKDGTLRLGDAAFGAKEQSRILRRFRAGNLNLLVSTSVAEEGIDVKSCQLVVRFDLPSTAQSYIQSRGRARMLNSELVMMVEEGVEEQLKMVERMGEYELLLREEVLHNIDRLQAGGLDAEDDDDEPAQQADHDLGPVYEVEASGAKVTLDNAQVLLNNYTSRLPGDQYTVLRALFRTEQLEEHSFRSRVCMPSNCPVPWADGELQPTRKAAVAAAALQACKQLHQLGALNDHLLAAVIDDGRAARRAMHSSKSAMALPGRKRLAEPDELLANKAHEALPQVVIEAPQSGLLKGCLRGLLDKDRAMLHCYCWQVTGGASSSSANPQLRELLTSLEQLGLMLPDPLPRNLPGFSLAAPGADAAPPAVRGAATAAARGASGAVGAAARSIGGSTVNTSGGPGGSSRSSNAGRLEIRLVPFGTAELSRGQLQQLLDCGSVLLAQMLSQGSYTGAAGKLIGSAARQAPVAASTAADALTRQPTGKKPEQPPRKRARLDPGPSSRVAATGAGRAEQHSSRPTQPDIGTSCSPAALRKPPQDKGPQPASAGSLAASLWLEAPDKQLHVHVKAPQARQSGSPRTPAKDAAAAGAHHTPAKDAAAAGASHTPVKDAAAAGGPAEKAETGASEDKSGNRSKKRRLSAAEDGDGAGDTGFLIVPLLSPRDARLAGGRMRQWQGRGARGFGRAPGTFRASTASSSINWAAVREIAGSASFGGSLLDWLRQQGRRQAAGRGYAAGGTGSSSDTKRLLGRVLDGRVLVATHNSAAYIYRGVADGLTIDARFDCNDPQHAAGKKPKKALPSQGDTTAVPAEAAPSPQAANTPAAPQVTTYARYYASRWGQRNLDGSQVLLNASRVSRQQLARGLEMRQSGKQAFSTDVDAKAATDEVHLLPQLCIVHPVPVALWRPLGTLPALLWQLEGALLGNQLRRQLLPAGIPPEKAPSIELLRTTMTAKSALESNDYERLETLGDAFLKFAVSAQLFMTHRQYHEGQLTKRKELVVANVHLADAAIRLGLDKHLRVLPFSLRNWCRPEAVKKSSKVLADAVEALLGAFLVSGGHSTALAFMQHLGLLKAWQPVSADACIKPDCLEAESDIAAIETALGYTFKNRWLVDEALTHCSWPGSGVRCFQRLEFLGDAVLDALITSFFYNTFRQASPSDMHDMRSVLVNASRLSFAAVKHGLHAHVRHQSPRLFSHIADFADEWQERLQEAVQGAGEQAGRGRGKEATAARLKAAEQAVMDQFAFGFPNLQAPKVLSDVVESLLGAVFVDTGGNLDTAWAVIQRLLAPLVVPKTLPVHPVRRLQELVQQFGVNPKYEEVGRESGGEGRVHVKVSAHGVVLGESVFRATNGRAAGRMAAEDAVKRWSQFESQVAEAVAAAHKVPEAEAGHSTKTKKPKKAESS</sequence>
<feature type="compositionally biased region" description="Low complexity" evidence="13">
    <location>
        <begin position="1323"/>
        <end position="1343"/>
    </location>
</feature>
<feature type="compositionally biased region" description="Basic residues" evidence="13">
    <location>
        <begin position="2129"/>
        <end position="2140"/>
    </location>
</feature>